<dbReference type="KEGG" id="cphy:B5808_11450"/>
<name>A0A1X9LKX2_9MICO</name>
<dbReference type="EMBL" id="CP020715">
    <property type="protein sequence ID" value="ARJ05767.1"/>
    <property type="molecule type" value="Genomic_DNA"/>
</dbReference>
<dbReference type="RefSeq" id="WP_085019905.1">
    <property type="nucleotide sequence ID" value="NZ_BMHD01000001.1"/>
</dbReference>
<dbReference type="GO" id="GO:0004370">
    <property type="term" value="F:glycerol kinase activity"/>
    <property type="evidence" value="ECO:0007669"/>
    <property type="project" value="TreeGrafter"/>
</dbReference>
<dbReference type="PANTHER" id="PTHR10196:SF69">
    <property type="entry name" value="GLYCEROL KINASE"/>
    <property type="match status" value="1"/>
</dbReference>
<gene>
    <name evidence="9" type="primary">glpK</name>
    <name evidence="9" type="ORF">B5808_11450</name>
</gene>
<evidence type="ECO:0000256" key="5">
    <source>
        <dbReference type="ARBA" id="ARBA00022798"/>
    </source>
</evidence>
<comment type="similarity">
    <text evidence="1 8">Belongs to the FGGY kinase family.</text>
</comment>
<organism evidence="9 10">
    <name type="scientific">Cnuibacter physcomitrellae</name>
    <dbReference type="NCBI Taxonomy" id="1619308"/>
    <lineage>
        <taxon>Bacteria</taxon>
        <taxon>Bacillati</taxon>
        <taxon>Actinomycetota</taxon>
        <taxon>Actinomycetes</taxon>
        <taxon>Micrococcales</taxon>
        <taxon>Microbacteriaceae</taxon>
        <taxon>Cnuibacter</taxon>
    </lineage>
</organism>
<evidence type="ECO:0000256" key="7">
    <source>
        <dbReference type="ARBA" id="ARBA00043149"/>
    </source>
</evidence>
<evidence type="ECO:0000256" key="1">
    <source>
        <dbReference type="ARBA" id="ARBA00009156"/>
    </source>
</evidence>
<protein>
    <recommendedName>
        <fullName evidence="7">ATP:glycerol 3-phosphotransferase</fullName>
    </recommendedName>
</protein>
<keyword evidence="10" id="KW-1185">Reference proteome</keyword>
<sequence>MTQYILGIDEGTTSARAFVIDEDTNVLGFGQAELTQIYPRPGWLEHDPMQILNTQLEVMRAAMRQAGITPDQLSAVGLTNQRESGMVWEKDTGRPIFNLIVWASRHSDEIVQQWVDSGFGELIKERTGLVPDAFYAASKIRWILDNVPGAQERAERGELLAGTVDTWLIWNLTGRQSFVTEPSNASQTMMMNLDTCDWDDDLLREMRIPRHMLAEILPSDAHFGTIEATFGAAVPITSTLGDQQAGLFGQAAYKQGQVKMTYGTAGVLNINNGPTPFRPEGLTPSAAWNIQGKLAYETEGVVYAMGKTMQWLRDDLQLIHAAPDSEWYAGQVSSTEGVYLVPAFTGLAAPTWDPTARAVLVGMSNATNRLHVIRAAVESMVYQTRDLVDAAVQGSAFEIPELRVDGGAVKNNLLCQLQADILGIPVIRPKNAEATIFGAMLLAGLSAGVYTSLEEVEAKYQVDRVFEPQISRDQADALYAGWSTARDMTRGWTRKIA</sequence>
<dbReference type="CDD" id="cd07769">
    <property type="entry name" value="ASKHA_NBD_FGGY_GK"/>
    <property type="match status" value="1"/>
</dbReference>
<evidence type="ECO:0000313" key="9">
    <source>
        <dbReference type="EMBL" id="ARJ05767.1"/>
    </source>
</evidence>
<evidence type="ECO:0000256" key="3">
    <source>
        <dbReference type="ARBA" id="ARBA00022741"/>
    </source>
</evidence>
<dbReference type="PANTHER" id="PTHR10196">
    <property type="entry name" value="SUGAR KINASE"/>
    <property type="match status" value="1"/>
</dbReference>
<keyword evidence="2 8" id="KW-0808">Transferase</keyword>
<keyword evidence="5" id="KW-0319">Glycerol metabolism</keyword>
<proteinExistence type="inferred from homology"/>
<dbReference type="GO" id="GO:0005524">
    <property type="term" value="F:ATP binding"/>
    <property type="evidence" value="ECO:0007669"/>
    <property type="project" value="UniProtKB-KW"/>
</dbReference>
<dbReference type="STRING" id="1619308.B5808_11450"/>
<accession>A0A1X9LKX2</accession>
<dbReference type="AlphaFoldDB" id="A0A1X9LKX2"/>
<dbReference type="InterPro" id="IPR018483">
    <property type="entry name" value="Carb_kinase_FGGY_CS"/>
</dbReference>
<dbReference type="InterPro" id="IPR043129">
    <property type="entry name" value="ATPase_NBD"/>
</dbReference>
<evidence type="ECO:0000256" key="4">
    <source>
        <dbReference type="ARBA" id="ARBA00022777"/>
    </source>
</evidence>
<dbReference type="FunFam" id="3.30.420.40:FF:000008">
    <property type="entry name" value="Glycerol kinase"/>
    <property type="match status" value="1"/>
</dbReference>
<evidence type="ECO:0000256" key="2">
    <source>
        <dbReference type="ARBA" id="ARBA00022679"/>
    </source>
</evidence>
<dbReference type="Pfam" id="PF02782">
    <property type="entry name" value="FGGY_C"/>
    <property type="match status" value="1"/>
</dbReference>
<evidence type="ECO:0000256" key="6">
    <source>
        <dbReference type="ARBA" id="ARBA00022840"/>
    </source>
</evidence>
<reference evidence="9 10" key="1">
    <citation type="submission" date="2017-04" db="EMBL/GenBank/DDBJ databases">
        <authorList>
            <person name="Afonso C.L."/>
            <person name="Miller P.J."/>
            <person name="Scott M.A."/>
            <person name="Spackman E."/>
            <person name="Goraichik I."/>
            <person name="Dimitrov K.M."/>
            <person name="Suarez D.L."/>
            <person name="Swayne D.E."/>
        </authorList>
    </citation>
    <scope>NUCLEOTIDE SEQUENCE [LARGE SCALE GENOMIC DNA]</scope>
    <source>
        <strain evidence="10">XA(T)</strain>
    </source>
</reference>
<dbReference type="NCBIfam" id="NF000756">
    <property type="entry name" value="PRK00047.1"/>
    <property type="match status" value="1"/>
</dbReference>
<dbReference type="Gene3D" id="3.30.420.40">
    <property type="match status" value="2"/>
</dbReference>
<evidence type="ECO:0000313" key="10">
    <source>
        <dbReference type="Proteomes" id="UP000192775"/>
    </source>
</evidence>
<dbReference type="Pfam" id="PF00370">
    <property type="entry name" value="FGGY_N"/>
    <property type="match status" value="1"/>
</dbReference>
<keyword evidence="4 8" id="KW-0418">Kinase</keyword>
<evidence type="ECO:0000256" key="8">
    <source>
        <dbReference type="RuleBase" id="RU003733"/>
    </source>
</evidence>
<dbReference type="GO" id="GO:0006071">
    <property type="term" value="P:glycerol metabolic process"/>
    <property type="evidence" value="ECO:0007669"/>
    <property type="project" value="UniProtKB-KW"/>
</dbReference>
<dbReference type="GO" id="GO:0005829">
    <property type="term" value="C:cytosol"/>
    <property type="evidence" value="ECO:0007669"/>
    <property type="project" value="TreeGrafter"/>
</dbReference>
<dbReference type="Proteomes" id="UP000192775">
    <property type="component" value="Chromosome"/>
</dbReference>
<dbReference type="InterPro" id="IPR000577">
    <property type="entry name" value="Carb_kinase_FGGY"/>
</dbReference>
<dbReference type="PIRSF" id="PIRSF000538">
    <property type="entry name" value="GlpK"/>
    <property type="match status" value="1"/>
</dbReference>
<dbReference type="SUPFAM" id="SSF53067">
    <property type="entry name" value="Actin-like ATPase domain"/>
    <property type="match status" value="2"/>
</dbReference>
<keyword evidence="3" id="KW-0547">Nucleotide-binding</keyword>
<dbReference type="InterPro" id="IPR018484">
    <property type="entry name" value="FGGY_N"/>
</dbReference>
<dbReference type="InterPro" id="IPR018485">
    <property type="entry name" value="FGGY_C"/>
</dbReference>
<dbReference type="PROSITE" id="PS00445">
    <property type="entry name" value="FGGY_KINASES_2"/>
    <property type="match status" value="1"/>
</dbReference>
<keyword evidence="6" id="KW-0067">ATP-binding</keyword>